<feature type="chain" id="PRO_5041649658" evidence="1">
    <location>
        <begin position="31"/>
        <end position="215"/>
    </location>
</feature>
<dbReference type="Proteomes" id="UP000295506">
    <property type="component" value="Unassembled WGS sequence"/>
</dbReference>
<comment type="caution">
    <text evidence="3">The sequence shown here is derived from an EMBL/GenBank/DDBJ whole genome shotgun (WGS) entry which is preliminary data.</text>
</comment>
<dbReference type="AlphaFoldDB" id="A0AA94PPX5"/>
<dbReference type="InterPro" id="IPR007055">
    <property type="entry name" value="BON_dom"/>
</dbReference>
<protein>
    <submittedName>
        <fullName evidence="3">Osmotically-inducible protein OsmY</fullName>
    </submittedName>
</protein>
<keyword evidence="1" id="KW-0732">Signal</keyword>
<reference evidence="3 4" key="1">
    <citation type="submission" date="2019-03" db="EMBL/GenBank/DDBJ databases">
        <title>Genomic Encyclopedia of Type Strains, Phase IV (KMG-IV): sequencing the most valuable type-strain genomes for metagenomic binning, comparative biology and taxonomic classification.</title>
        <authorList>
            <person name="Goeker M."/>
        </authorList>
    </citation>
    <scope>NUCLEOTIDE SEQUENCE [LARGE SCALE GENOMIC DNA]</scope>
    <source>
        <strain evidence="3 4">DSM 101483</strain>
    </source>
</reference>
<evidence type="ECO:0000313" key="4">
    <source>
        <dbReference type="Proteomes" id="UP000295506"/>
    </source>
</evidence>
<accession>A0AA94PPX5</accession>
<evidence type="ECO:0000313" key="3">
    <source>
        <dbReference type="EMBL" id="TDT90663.1"/>
    </source>
</evidence>
<evidence type="ECO:0000256" key="1">
    <source>
        <dbReference type="SAM" id="SignalP"/>
    </source>
</evidence>
<proteinExistence type="predicted"/>
<feature type="signal peptide" evidence="1">
    <location>
        <begin position="1"/>
        <end position="30"/>
    </location>
</feature>
<dbReference type="PROSITE" id="PS50914">
    <property type="entry name" value="BON"/>
    <property type="match status" value="1"/>
</dbReference>
<dbReference type="PANTHER" id="PTHR34606">
    <property type="entry name" value="BON DOMAIN-CONTAINING PROTEIN"/>
    <property type="match status" value="1"/>
</dbReference>
<feature type="domain" description="BON" evidence="2">
    <location>
        <begin position="137"/>
        <end position="205"/>
    </location>
</feature>
<dbReference type="InterPro" id="IPR051686">
    <property type="entry name" value="Lipoprotein_DolP"/>
</dbReference>
<dbReference type="Pfam" id="PF04972">
    <property type="entry name" value="BON"/>
    <property type="match status" value="2"/>
</dbReference>
<dbReference type="EMBL" id="SOBK01000002">
    <property type="protein sequence ID" value="TDT90663.1"/>
    <property type="molecule type" value="Genomic_DNA"/>
</dbReference>
<name>A0AA94PPX5_9BACT</name>
<sequence length="215" mass="22908">MMSDKTCRAVLAAILSALLAGCALYPAVQVAGGAMTGYDAARLADEYMPRDKVEGGSVDVIPDSQMQRRLRERLALNDIHLSAHVIDAKAYLIGQVSDRNQADYAVRTAATVEGLKSITCKFYPQARPDDAARNAANDALLLREVTGRFGKTRRLHGADLRVEVVSAHAILVGRARDYGQKTAALAIAAETSGVADVVDYITVPEPPDDGAVASK</sequence>
<dbReference type="PANTHER" id="PTHR34606:SF15">
    <property type="entry name" value="BON DOMAIN-CONTAINING PROTEIN"/>
    <property type="match status" value="1"/>
</dbReference>
<dbReference type="PROSITE" id="PS51257">
    <property type="entry name" value="PROKAR_LIPOPROTEIN"/>
    <property type="match status" value="1"/>
</dbReference>
<gene>
    <name evidence="3" type="ORF">EDC59_10293</name>
</gene>
<evidence type="ECO:0000259" key="2">
    <source>
        <dbReference type="PROSITE" id="PS50914"/>
    </source>
</evidence>
<organism evidence="3 4">
    <name type="scientific">Pseudodesulfovibrio indicus</name>
    <dbReference type="NCBI Taxonomy" id="1716143"/>
    <lineage>
        <taxon>Bacteria</taxon>
        <taxon>Pseudomonadati</taxon>
        <taxon>Thermodesulfobacteriota</taxon>
        <taxon>Desulfovibrionia</taxon>
        <taxon>Desulfovibrionales</taxon>
        <taxon>Desulfovibrionaceae</taxon>
    </lineage>
</organism>